<dbReference type="EMBL" id="JBEWLZ010000013">
    <property type="protein sequence ID" value="MET1491575.1"/>
    <property type="molecule type" value="Genomic_DNA"/>
</dbReference>
<evidence type="ECO:0000259" key="1">
    <source>
        <dbReference type="PROSITE" id="PS50943"/>
    </source>
</evidence>
<accession>A0ABV2CUJ4</accession>
<dbReference type="CDD" id="cd00093">
    <property type="entry name" value="HTH_XRE"/>
    <property type="match status" value="1"/>
</dbReference>
<comment type="caution">
    <text evidence="2">The sequence shown here is derived from an EMBL/GenBank/DDBJ whole genome shotgun (WGS) entry which is preliminary data.</text>
</comment>
<dbReference type="PROSITE" id="PS50943">
    <property type="entry name" value="HTH_CROC1"/>
    <property type="match status" value="1"/>
</dbReference>
<keyword evidence="3" id="KW-1185">Reference proteome</keyword>
<dbReference type="Gene3D" id="1.10.260.40">
    <property type="entry name" value="lambda repressor-like DNA-binding domains"/>
    <property type="match status" value="1"/>
</dbReference>
<organism evidence="2 3">
    <name type="scientific">Uliginosibacterium paludis</name>
    <dbReference type="NCBI Taxonomy" id="1615952"/>
    <lineage>
        <taxon>Bacteria</taxon>
        <taxon>Pseudomonadati</taxon>
        <taxon>Pseudomonadota</taxon>
        <taxon>Betaproteobacteria</taxon>
        <taxon>Rhodocyclales</taxon>
        <taxon>Zoogloeaceae</taxon>
        <taxon>Uliginosibacterium</taxon>
    </lineage>
</organism>
<evidence type="ECO:0000313" key="2">
    <source>
        <dbReference type="EMBL" id="MET1491575.1"/>
    </source>
</evidence>
<dbReference type="RefSeq" id="WP_345929528.1">
    <property type="nucleotide sequence ID" value="NZ_JBDIVF010000010.1"/>
</dbReference>
<feature type="domain" description="HTH cro/C1-type" evidence="1">
    <location>
        <begin position="7"/>
        <end position="53"/>
    </location>
</feature>
<dbReference type="InterPro" id="IPR010982">
    <property type="entry name" value="Lambda_DNA-bd_dom_sf"/>
</dbReference>
<proteinExistence type="predicted"/>
<dbReference type="SUPFAM" id="SSF47413">
    <property type="entry name" value="lambda repressor-like DNA-binding domains"/>
    <property type="match status" value="1"/>
</dbReference>
<evidence type="ECO:0000313" key="3">
    <source>
        <dbReference type="Proteomes" id="UP001548590"/>
    </source>
</evidence>
<dbReference type="Proteomes" id="UP001548590">
    <property type="component" value="Unassembled WGS sequence"/>
</dbReference>
<gene>
    <name evidence="2" type="ORF">ABVT11_17175</name>
</gene>
<protein>
    <submittedName>
        <fullName evidence="2">Helix-turn-helix transcriptional regulator</fullName>
    </submittedName>
</protein>
<dbReference type="SMART" id="SM00530">
    <property type="entry name" value="HTH_XRE"/>
    <property type="match status" value="1"/>
</dbReference>
<sequence length="133" mass="14268">MHLWDRLKSEREQMGLTQDEMAMRCGTSKRSYCAYESGETQPKSEFLAKLADAGGDVLYVLTGKHAVGIVEANEAEMLAAYRAAPEAVRKAALAALLTGQTSGDSFIVHGNVGARIDGPVTIGELNVGGKRKR</sequence>
<dbReference type="Pfam" id="PF01381">
    <property type="entry name" value="HTH_3"/>
    <property type="match status" value="1"/>
</dbReference>
<dbReference type="InterPro" id="IPR001387">
    <property type="entry name" value="Cro/C1-type_HTH"/>
</dbReference>
<reference evidence="2 3" key="1">
    <citation type="submission" date="2024-07" db="EMBL/GenBank/DDBJ databases">
        <title>Uliginosibacterium paludis KCTC:42655.</title>
        <authorList>
            <person name="Kim M.K."/>
        </authorList>
    </citation>
    <scope>NUCLEOTIDE SEQUENCE [LARGE SCALE GENOMIC DNA]</scope>
    <source>
        <strain evidence="2 3">KCTC 42655</strain>
    </source>
</reference>
<name>A0ABV2CUJ4_9RHOO</name>